<dbReference type="Gene3D" id="1.20.1250.20">
    <property type="entry name" value="MFS general substrate transporter like domains"/>
    <property type="match status" value="2"/>
</dbReference>
<comment type="caution">
    <text evidence="5">The sequence shown here is derived from an EMBL/GenBank/DDBJ whole genome shotgun (WGS) entry which is preliminary data.</text>
</comment>
<feature type="transmembrane region" description="Helical" evidence="4">
    <location>
        <begin position="82"/>
        <end position="104"/>
    </location>
</feature>
<dbReference type="InterPro" id="IPR011701">
    <property type="entry name" value="MFS"/>
</dbReference>
<dbReference type="SUPFAM" id="SSF103473">
    <property type="entry name" value="MFS general substrate transporter"/>
    <property type="match status" value="1"/>
</dbReference>
<accession>A0ABR3JE49</accession>
<feature type="transmembrane region" description="Helical" evidence="4">
    <location>
        <begin position="171"/>
        <end position="190"/>
    </location>
</feature>
<evidence type="ECO:0008006" key="7">
    <source>
        <dbReference type="Google" id="ProtNLM"/>
    </source>
</evidence>
<feature type="compositionally biased region" description="Basic and acidic residues" evidence="3">
    <location>
        <begin position="18"/>
        <end position="27"/>
    </location>
</feature>
<dbReference type="InterPro" id="IPR050327">
    <property type="entry name" value="Proton-linked_MCT"/>
</dbReference>
<keyword evidence="6" id="KW-1185">Reference proteome</keyword>
<comment type="subcellular location">
    <subcellularLocation>
        <location evidence="1">Membrane</location>
        <topology evidence="1">Multi-pass membrane protein</topology>
    </subcellularLocation>
</comment>
<proteinExistence type="inferred from homology"/>
<dbReference type="EMBL" id="JASNQZ010000008">
    <property type="protein sequence ID" value="KAL0954005.1"/>
    <property type="molecule type" value="Genomic_DNA"/>
</dbReference>
<evidence type="ECO:0000313" key="5">
    <source>
        <dbReference type="EMBL" id="KAL0954005.1"/>
    </source>
</evidence>
<sequence length="440" mass="47567">MSNRHSSPEPPSTANSTEKFDLPGRTSRNDRAQFPDGGLAAWGVVLGGFLAQCSTWGIIMSFGVFKKEYTTTLLSNSSTPAISAIGSLQLFIGYGLGPLVGRLFDAYGSRILNPLGSCITVLSIILVSFCHENQPYQFFLTHGVLFGIGCSILNTPSSAIINQWFYRKRPLALGIVSSGGALGGTIFPLVLPQLISKLGFPWAIRILAAIIAVFLGITCVIARTRLPPSGGMTWRSAVDFSGFRDSRYSLACSASFLMSYAMFIPYFFIDDYAKLNGVKHDVAKLLVTITSACSAISRILPGIIANRFGALDVLIPTTWTCATLVLGMWLPSHKPIPIAIFGGLYGFFSGPFNSLIKAYIACISPQESFGARLGTLDLFIAIATLIGPPTQGALIKPLSHDHFKHLIIFTGLTIVASGVVLAITRIVDYKHTCKEMRHWL</sequence>
<evidence type="ECO:0000256" key="2">
    <source>
        <dbReference type="ARBA" id="ARBA00006727"/>
    </source>
</evidence>
<feature type="transmembrane region" description="Helical" evidence="4">
    <location>
        <begin position="368"/>
        <end position="386"/>
    </location>
</feature>
<evidence type="ECO:0000313" key="6">
    <source>
        <dbReference type="Proteomes" id="UP001556367"/>
    </source>
</evidence>
<feature type="transmembrane region" description="Helical" evidence="4">
    <location>
        <begin position="248"/>
        <end position="269"/>
    </location>
</feature>
<evidence type="ECO:0000256" key="1">
    <source>
        <dbReference type="ARBA" id="ARBA00004141"/>
    </source>
</evidence>
<organism evidence="5 6">
    <name type="scientific">Hohenbuehelia grisea</name>
    <dbReference type="NCBI Taxonomy" id="104357"/>
    <lineage>
        <taxon>Eukaryota</taxon>
        <taxon>Fungi</taxon>
        <taxon>Dikarya</taxon>
        <taxon>Basidiomycota</taxon>
        <taxon>Agaricomycotina</taxon>
        <taxon>Agaricomycetes</taxon>
        <taxon>Agaricomycetidae</taxon>
        <taxon>Agaricales</taxon>
        <taxon>Pleurotineae</taxon>
        <taxon>Pleurotaceae</taxon>
        <taxon>Hohenbuehelia</taxon>
    </lineage>
</organism>
<keyword evidence="4" id="KW-1133">Transmembrane helix</keyword>
<keyword evidence="4" id="KW-0812">Transmembrane</keyword>
<feature type="transmembrane region" description="Helical" evidence="4">
    <location>
        <begin position="336"/>
        <end position="356"/>
    </location>
</feature>
<feature type="transmembrane region" description="Helical" evidence="4">
    <location>
        <begin position="111"/>
        <end position="129"/>
    </location>
</feature>
<feature type="region of interest" description="Disordered" evidence="3">
    <location>
        <begin position="1"/>
        <end position="27"/>
    </location>
</feature>
<dbReference type="Pfam" id="PF07690">
    <property type="entry name" value="MFS_1"/>
    <property type="match status" value="1"/>
</dbReference>
<dbReference type="InterPro" id="IPR036259">
    <property type="entry name" value="MFS_trans_sf"/>
</dbReference>
<gene>
    <name evidence="5" type="ORF">HGRIS_005162</name>
</gene>
<feature type="transmembrane region" description="Helical" evidence="4">
    <location>
        <begin position="39"/>
        <end position="62"/>
    </location>
</feature>
<dbReference type="Proteomes" id="UP001556367">
    <property type="component" value="Unassembled WGS sequence"/>
</dbReference>
<feature type="transmembrane region" description="Helical" evidence="4">
    <location>
        <begin position="406"/>
        <end position="427"/>
    </location>
</feature>
<dbReference type="PANTHER" id="PTHR11360:SF177">
    <property type="entry name" value="RIBOFLAVIN TRANSPORTER MCH5"/>
    <property type="match status" value="1"/>
</dbReference>
<keyword evidence="4" id="KW-0472">Membrane</keyword>
<evidence type="ECO:0000256" key="4">
    <source>
        <dbReference type="SAM" id="Phobius"/>
    </source>
</evidence>
<feature type="transmembrane region" description="Helical" evidence="4">
    <location>
        <begin position="202"/>
        <end position="222"/>
    </location>
</feature>
<name>A0ABR3JE49_9AGAR</name>
<evidence type="ECO:0000256" key="3">
    <source>
        <dbReference type="SAM" id="MobiDB-lite"/>
    </source>
</evidence>
<comment type="similarity">
    <text evidence="2">Belongs to the major facilitator superfamily. Monocarboxylate porter (TC 2.A.1.13) family.</text>
</comment>
<feature type="transmembrane region" description="Helical" evidence="4">
    <location>
        <begin position="135"/>
        <end position="159"/>
    </location>
</feature>
<reference evidence="6" key="1">
    <citation type="submission" date="2024-06" db="EMBL/GenBank/DDBJ databases">
        <title>Multi-omics analyses provide insights into the biosynthesis of the anticancer antibiotic pleurotin in Hohenbuehelia grisea.</title>
        <authorList>
            <person name="Weaver J.A."/>
            <person name="Alberti F."/>
        </authorList>
    </citation>
    <scope>NUCLEOTIDE SEQUENCE [LARGE SCALE GENOMIC DNA]</scope>
    <source>
        <strain evidence="6">T-177</strain>
    </source>
</reference>
<dbReference type="PANTHER" id="PTHR11360">
    <property type="entry name" value="MONOCARBOXYLATE TRANSPORTER"/>
    <property type="match status" value="1"/>
</dbReference>
<protein>
    <recommendedName>
        <fullName evidence="7">Major facilitator superfamily (MFS) profile domain-containing protein</fullName>
    </recommendedName>
</protein>